<dbReference type="AlphaFoldDB" id="A0A919N5J7"/>
<proteinExistence type="predicted"/>
<dbReference type="Proteomes" id="UP000629619">
    <property type="component" value="Unassembled WGS sequence"/>
</dbReference>
<dbReference type="RefSeq" id="WP_203678756.1">
    <property type="nucleotide sequence ID" value="NZ_BOMW01000021.1"/>
</dbReference>
<name>A0A919N5J7_9ACTN</name>
<accession>A0A919N5J7</accession>
<dbReference type="Pfam" id="PF20218">
    <property type="entry name" value="DUF6578"/>
    <property type="match status" value="1"/>
</dbReference>
<reference evidence="1" key="1">
    <citation type="submission" date="2021-01" db="EMBL/GenBank/DDBJ databases">
        <title>Whole genome shotgun sequence of Actinoplanes siamensis NBRC 109076.</title>
        <authorList>
            <person name="Komaki H."/>
            <person name="Tamura T."/>
        </authorList>
    </citation>
    <scope>NUCLEOTIDE SEQUENCE</scope>
    <source>
        <strain evidence="1">NBRC 109076</strain>
    </source>
</reference>
<keyword evidence="2" id="KW-1185">Reference proteome</keyword>
<organism evidence="1 2">
    <name type="scientific">Actinoplanes siamensis</name>
    <dbReference type="NCBI Taxonomy" id="1223317"/>
    <lineage>
        <taxon>Bacteria</taxon>
        <taxon>Bacillati</taxon>
        <taxon>Actinomycetota</taxon>
        <taxon>Actinomycetes</taxon>
        <taxon>Micromonosporales</taxon>
        <taxon>Micromonosporaceae</taxon>
        <taxon>Actinoplanes</taxon>
    </lineage>
</organism>
<gene>
    <name evidence="1" type="ORF">Asi03nite_22790</name>
</gene>
<sequence>MQLKVWMADWQMECCGTPFRKNSEVSWRLRPATDVEWLDTVLGDGVAATIDAVEDHHGGSDGPPTVATVVSIDTVHCRFAPEPVAGSGIVTAVDEAKRWNSDMGDRRFAGFLLRVRTMEPDGR</sequence>
<evidence type="ECO:0000313" key="2">
    <source>
        <dbReference type="Proteomes" id="UP000629619"/>
    </source>
</evidence>
<comment type="caution">
    <text evidence="1">The sequence shown here is derived from an EMBL/GenBank/DDBJ whole genome shotgun (WGS) entry which is preliminary data.</text>
</comment>
<dbReference type="EMBL" id="BOMW01000021">
    <property type="protein sequence ID" value="GIF04741.1"/>
    <property type="molecule type" value="Genomic_DNA"/>
</dbReference>
<evidence type="ECO:0000313" key="1">
    <source>
        <dbReference type="EMBL" id="GIF04741.1"/>
    </source>
</evidence>
<protein>
    <submittedName>
        <fullName evidence="1">Uncharacterized protein</fullName>
    </submittedName>
</protein>
<dbReference type="InterPro" id="IPR046485">
    <property type="entry name" value="DUF6578"/>
</dbReference>